<evidence type="ECO:0008006" key="2">
    <source>
        <dbReference type="Google" id="ProtNLM"/>
    </source>
</evidence>
<evidence type="ECO:0000313" key="1">
    <source>
        <dbReference type="EMBL" id="SUZ63452.1"/>
    </source>
</evidence>
<dbReference type="AlphaFoldDB" id="A0A381P922"/>
<gene>
    <name evidence="1" type="ORF">METZ01_LOCUS16306</name>
</gene>
<reference evidence="1" key="1">
    <citation type="submission" date="2018-05" db="EMBL/GenBank/DDBJ databases">
        <authorList>
            <person name="Lanie J.A."/>
            <person name="Ng W.-L."/>
            <person name="Kazmierczak K.M."/>
            <person name="Andrzejewski T.M."/>
            <person name="Davidsen T.M."/>
            <person name="Wayne K.J."/>
            <person name="Tettelin H."/>
            <person name="Glass J.I."/>
            <person name="Rusch D."/>
            <person name="Podicherti R."/>
            <person name="Tsui H.-C.T."/>
            <person name="Winkler M.E."/>
        </authorList>
    </citation>
    <scope>NUCLEOTIDE SEQUENCE</scope>
</reference>
<dbReference type="Pfam" id="PF07799">
    <property type="entry name" value="DUF1643"/>
    <property type="match status" value="1"/>
</dbReference>
<sequence length="118" mass="13560">MLNPSLADNYKDDPTIRRLIKFAKLFGYGGFYVGNLFSYITPYPKELKNNIITKKNSSSVKKMINKVDDVVYAWGSSMQEPVFLKKIVDNPKCFGKNKNQTPKHPLYLSQNTQLVDYS</sequence>
<protein>
    <recommendedName>
        <fullName evidence="2">DUF1643 domain-containing protein</fullName>
    </recommendedName>
</protein>
<name>A0A381P922_9ZZZZ</name>
<accession>A0A381P922</accession>
<dbReference type="InterPro" id="IPR012441">
    <property type="entry name" value="DUF1643"/>
</dbReference>
<dbReference type="EMBL" id="UINC01000916">
    <property type="protein sequence ID" value="SUZ63452.1"/>
    <property type="molecule type" value="Genomic_DNA"/>
</dbReference>
<organism evidence="1">
    <name type="scientific">marine metagenome</name>
    <dbReference type="NCBI Taxonomy" id="408172"/>
    <lineage>
        <taxon>unclassified sequences</taxon>
        <taxon>metagenomes</taxon>
        <taxon>ecological metagenomes</taxon>
    </lineage>
</organism>
<proteinExistence type="predicted"/>